<proteinExistence type="predicted"/>
<feature type="compositionally biased region" description="Basic residues" evidence="1">
    <location>
        <begin position="1"/>
        <end position="11"/>
    </location>
</feature>
<evidence type="ECO:0000313" key="2">
    <source>
        <dbReference type="EMBL" id="OZG50719.1"/>
    </source>
</evidence>
<keyword evidence="3" id="KW-1185">Reference proteome</keyword>
<feature type="compositionally biased region" description="Basic residues" evidence="1">
    <location>
        <begin position="152"/>
        <end position="162"/>
    </location>
</feature>
<sequence>MKHTGKGHRTKTGTGSSPPAPTPKRRRPRPTGNQMTCKVAQNTLLSSQTTTTHEADTNRTQPAAAPRSSKRRTYTTPRKNTNHPQTHTPKTQQTSHHPRRVAHTHKHTTQQPKQHTKHTKHPASNNKSLTTRRVATAEPGTSHKHTPETGPRLRHRRPSRKPPKTETEDPKEPRAPNPGGHGYRFASSLPDGPPAPNPGGHGKVL</sequence>
<feature type="compositionally biased region" description="Basic and acidic residues" evidence="1">
    <location>
        <begin position="163"/>
        <end position="174"/>
    </location>
</feature>
<accession>A0A261EV38</accession>
<dbReference type="Proteomes" id="UP000216454">
    <property type="component" value="Unassembled WGS sequence"/>
</dbReference>
<gene>
    <name evidence="2" type="ORF">PSSU_1155</name>
</gene>
<feature type="compositionally biased region" description="Low complexity" evidence="1">
    <location>
        <begin position="83"/>
        <end position="95"/>
    </location>
</feature>
<feature type="compositionally biased region" description="Low complexity" evidence="1">
    <location>
        <begin position="41"/>
        <end position="52"/>
    </location>
</feature>
<organism evidence="2 3">
    <name type="scientific">Pseudoscardovia suis</name>
    <dbReference type="NCBI Taxonomy" id="987063"/>
    <lineage>
        <taxon>Bacteria</taxon>
        <taxon>Bacillati</taxon>
        <taxon>Actinomycetota</taxon>
        <taxon>Actinomycetes</taxon>
        <taxon>Bifidobacteriales</taxon>
        <taxon>Bifidobacteriaceae</taxon>
        <taxon>Pseudoscardovia</taxon>
    </lineage>
</organism>
<protein>
    <submittedName>
        <fullName evidence="2">Uncharacterized protein</fullName>
    </submittedName>
</protein>
<comment type="caution">
    <text evidence="2">The sequence shown here is derived from an EMBL/GenBank/DDBJ whole genome shotgun (WGS) entry which is preliminary data.</text>
</comment>
<evidence type="ECO:0000256" key="1">
    <source>
        <dbReference type="SAM" id="MobiDB-lite"/>
    </source>
</evidence>
<dbReference type="AlphaFoldDB" id="A0A261EV38"/>
<feature type="compositionally biased region" description="Basic residues" evidence="1">
    <location>
        <begin position="96"/>
        <end position="121"/>
    </location>
</feature>
<name>A0A261EV38_9BIFI</name>
<reference evidence="2 3" key="1">
    <citation type="journal article" date="2017" name="BMC Genomics">
        <title>Comparative genomic and phylogenomic analyses of the Bifidobacteriaceae family.</title>
        <authorList>
            <person name="Lugli G.A."/>
            <person name="Milani C."/>
            <person name="Turroni F."/>
            <person name="Duranti S."/>
            <person name="Mancabelli L."/>
            <person name="Mangifesta M."/>
            <person name="Ferrario C."/>
            <person name="Modesto M."/>
            <person name="Mattarelli P."/>
            <person name="Jiri K."/>
            <person name="van Sinderen D."/>
            <person name="Ventura M."/>
        </authorList>
    </citation>
    <scope>NUCLEOTIDE SEQUENCE [LARGE SCALE GENOMIC DNA]</scope>
    <source>
        <strain evidence="2 3">DSM 24744</strain>
    </source>
</reference>
<feature type="compositionally biased region" description="Polar residues" evidence="1">
    <location>
        <begin position="31"/>
        <end position="40"/>
    </location>
</feature>
<evidence type="ECO:0000313" key="3">
    <source>
        <dbReference type="Proteomes" id="UP000216454"/>
    </source>
</evidence>
<feature type="compositionally biased region" description="Polar residues" evidence="1">
    <location>
        <begin position="123"/>
        <end position="133"/>
    </location>
</feature>
<dbReference type="EMBL" id="MWWQ01000011">
    <property type="protein sequence ID" value="OZG50719.1"/>
    <property type="molecule type" value="Genomic_DNA"/>
</dbReference>
<feature type="region of interest" description="Disordered" evidence="1">
    <location>
        <begin position="1"/>
        <end position="205"/>
    </location>
</feature>